<reference evidence="1 2" key="1">
    <citation type="journal article" date="2018" name="PLoS Genet.">
        <title>Population sequencing reveals clonal diversity and ancestral inbreeding in the grapevine cultivar Chardonnay.</title>
        <authorList>
            <person name="Roach M.J."/>
            <person name="Johnson D.L."/>
            <person name="Bohlmann J."/>
            <person name="van Vuuren H.J."/>
            <person name="Jones S.J."/>
            <person name="Pretorius I.S."/>
            <person name="Schmidt S.A."/>
            <person name="Borneman A.R."/>
        </authorList>
    </citation>
    <scope>NUCLEOTIDE SEQUENCE [LARGE SCALE GENOMIC DNA]</scope>
    <source>
        <strain evidence="2">cv. Chardonnay</strain>
        <tissue evidence="1">Leaf</tissue>
    </source>
</reference>
<dbReference type="AlphaFoldDB" id="A0A438EPF1"/>
<name>A0A438EPF1_VITVI</name>
<evidence type="ECO:0000313" key="1">
    <source>
        <dbReference type="EMBL" id="RVW49626.1"/>
    </source>
</evidence>
<accession>A0A438EPF1</accession>
<dbReference type="Proteomes" id="UP000288805">
    <property type="component" value="Unassembled WGS sequence"/>
</dbReference>
<organism evidence="1 2">
    <name type="scientific">Vitis vinifera</name>
    <name type="common">Grape</name>
    <dbReference type="NCBI Taxonomy" id="29760"/>
    <lineage>
        <taxon>Eukaryota</taxon>
        <taxon>Viridiplantae</taxon>
        <taxon>Streptophyta</taxon>
        <taxon>Embryophyta</taxon>
        <taxon>Tracheophyta</taxon>
        <taxon>Spermatophyta</taxon>
        <taxon>Magnoliopsida</taxon>
        <taxon>eudicotyledons</taxon>
        <taxon>Gunneridae</taxon>
        <taxon>Pentapetalae</taxon>
        <taxon>rosids</taxon>
        <taxon>Vitales</taxon>
        <taxon>Vitaceae</taxon>
        <taxon>Viteae</taxon>
        <taxon>Vitis</taxon>
    </lineage>
</organism>
<proteinExistence type="predicted"/>
<protein>
    <recommendedName>
        <fullName evidence="3">DUF4283 domain-containing protein</fullName>
    </recommendedName>
</protein>
<evidence type="ECO:0008006" key="3">
    <source>
        <dbReference type="Google" id="ProtNLM"/>
    </source>
</evidence>
<sequence>MLGRNELAGLELIKSVGDPEMDAQFGDKKWCLLCTPFGLDFLLDGAEVCGDFIDQKLYRRVWLGGGRGYKLELWCNRAGGSCRAWREEIHSDIPRGVEGDGKEFKKLMDSSCPKGEAGGSNGQVLDSERVLRLGLRRYGGKILYPERWYPEIGCFKSGACAKEVWVRIVGDVCRGFVAVDKDIALRRNMQWARILIRFNVRGLPTSLHEVVRLLDFYVQLWWELPPWAILVELKKTCEGGRTR</sequence>
<dbReference type="EMBL" id="QGNW01001221">
    <property type="protein sequence ID" value="RVW49626.1"/>
    <property type="molecule type" value="Genomic_DNA"/>
</dbReference>
<comment type="caution">
    <text evidence="1">The sequence shown here is derived from an EMBL/GenBank/DDBJ whole genome shotgun (WGS) entry which is preliminary data.</text>
</comment>
<gene>
    <name evidence="1" type="ORF">CK203_076678</name>
</gene>
<evidence type="ECO:0000313" key="2">
    <source>
        <dbReference type="Proteomes" id="UP000288805"/>
    </source>
</evidence>